<feature type="non-terminal residue" evidence="6">
    <location>
        <position position="150"/>
    </location>
</feature>
<dbReference type="InterPro" id="IPR001606">
    <property type="entry name" value="ARID_dom"/>
</dbReference>
<dbReference type="GO" id="GO:0005634">
    <property type="term" value="C:nucleus"/>
    <property type="evidence" value="ECO:0007669"/>
    <property type="project" value="TreeGrafter"/>
</dbReference>
<evidence type="ECO:0000259" key="5">
    <source>
        <dbReference type="PROSITE" id="PS51011"/>
    </source>
</evidence>
<dbReference type="OrthoDB" id="1938591at2759"/>
<sequence length="150" mass="17398">MLAEKMEDVQHSYEKSLFLQDLHQFMDSKHLSIERIPQLGFQELDLFRLYKIVQQLGGYDVVTAGQKWKQVYTMLGAHPHSTSAATSTRRHYEKLLLRFDLHLREQKRAMTAPPSLKRPRHCSPSEQDEDSLRGGKRSTVDRPPNPALTQ</sequence>
<reference evidence="6" key="1">
    <citation type="journal article" date="2023" name="Science">
        <title>Genome structures resolve the early diversification of teleost fishes.</title>
        <authorList>
            <person name="Parey E."/>
            <person name="Louis A."/>
            <person name="Montfort J."/>
            <person name="Bouchez O."/>
            <person name="Roques C."/>
            <person name="Iampietro C."/>
            <person name="Lluch J."/>
            <person name="Castinel A."/>
            <person name="Donnadieu C."/>
            <person name="Desvignes T."/>
            <person name="Floi Bucao C."/>
            <person name="Jouanno E."/>
            <person name="Wen M."/>
            <person name="Mejri S."/>
            <person name="Dirks R."/>
            <person name="Jansen H."/>
            <person name="Henkel C."/>
            <person name="Chen W.J."/>
            <person name="Zahm M."/>
            <person name="Cabau C."/>
            <person name="Klopp C."/>
            <person name="Thompson A.W."/>
            <person name="Robinson-Rechavi M."/>
            <person name="Braasch I."/>
            <person name="Lecointre G."/>
            <person name="Bobe J."/>
            <person name="Postlethwait J.H."/>
            <person name="Berthelot C."/>
            <person name="Roest Crollius H."/>
            <person name="Guiguen Y."/>
        </authorList>
    </citation>
    <scope>NUCLEOTIDE SEQUENCE</scope>
    <source>
        <strain evidence="6">Concon-B</strain>
    </source>
</reference>
<dbReference type="GO" id="GO:0000976">
    <property type="term" value="F:transcription cis-regulatory region binding"/>
    <property type="evidence" value="ECO:0007669"/>
    <property type="project" value="TreeGrafter"/>
</dbReference>
<feature type="domain" description="ARID" evidence="5">
    <location>
        <begin position="12"/>
        <end position="104"/>
    </location>
</feature>
<evidence type="ECO:0000313" key="7">
    <source>
        <dbReference type="Proteomes" id="UP001152803"/>
    </source>
</evidence>
<evidence type="ECO:0000256" key="3">
    <source>
        <dbReference type="ARBA" id="ARBA00023242"/>
    </source>
</evidence>
<dbReference type="Proteomes" id="UP001152803">
    <property type="component" value="Unassembled WGS sequence"/>
</dbReference>
<feature type="region of interest" description="Disordered" evidence="4">
    <location>
        <begin position="108"/>
        <end position="150"/>
    </location>
</feature>
<dbReference type="SMART" id="SM00501">
    <property type="entry name" value="BRIGHT"/>
    <property type="match status" value="1"/>
</dbReference>
<dbReference type="InterPro" id="IPR036431">
    <property type="entry name" value="ARID_dom_sf"/>
</dbReference>
<gene>
    <name evidence="6" type="ORF">COCON_G00154650</name>
</gene>
<comment type="caution">
    <text evidence="6">The sequence shown here is derived from an EMBL/GenBank/DDBJ whole genome shotgun (WGS) entry which is preliminary data.</text>
</comment>
<dbReference type="EMBL" id="JAFJMO010000011">
    <property type="protein sequence ID" value="KAJ8263008.1"/>
    <property type="molecule type" value="Genomic_DNA"/>
</dbReference>
<keyword evidence="1" id="KW-0805">Transcription regulation</keyword>
<dbReference type="PANTHER" id="PTHR13964:SF44">
    <property type="entry name" value="ARID DOMAIN-CONTAINING PROTEIN"/>
    <property type="match status" value="1"/>
</dbReference>
<dbReference type="InterPro" id="IPR051232">
    <property type="entry name" value="ARID/SWI1_ChromRemod"/>
</dbReference>
<evidence type="ECO:0000256" key="1">
    <source>
        <dbReference type="ARBA" id="ARBA00023015"/>
    </source>
</evidence>
<evidence type="ECO:0000313" key="6">
    <source>
        <dbReference type="EMBL" id="KAJ8263008.1"/>
    </source>
</evidence>
<keyword evidence="7" id="KW-1185">Reference proteome</keyword>
<organism evidence="6 7">
    <name type="scientific">Conger conger</name>
    <name type="common">Conger eel</name>
    <name type="synonym">Muraena conger</name>
    <dbReference type="NCBI Taxonomy" id="82655"/>
    <lineage>
        <taxon>Eukaryota</taxon>
        <taxon>Metazoa</taxon>
        <taxon>Chordata</taxon>
        <taxon>Craniata</taxon>
        <taxon>Vertebrata</taxon>
        <taxon>Euteleostomi</taxon>
        <taxon>Actinopterygii</taxon>
        <taxon>Neopterygii</taxon>
        <taxon>Teleostei</taxon>
        <taxon>Anguilliformes</taxon>
        <taxon>Congridae</taxon>
        <taxon>Conger</taxon>
    </lineage>
</organism>
<dbReference type="PANTHER" id="PTHR13964">
    <property type="entry name" value="RBP-RELATED"/>
    <property type="match status" value="1"/>
</dbReference>
<accession>A0A9Q1D8V3</accession>
<dbReference type="PROSITE" id="PS51011">
    <property type="entry name" value="ARID"/>
    <property type="match status" value="1"/>
</dbReference>
<dbReference type="Gene3D" id="1.10.150.60">
    <property type="entry name" value="ARID DNA-binding domain"/>
    <property type="match status" value="1"/>
</dbReference>
<evidence type="ECO:0000256" key="2">
    <source>
        <dbReference type="ARBA" id="ARBA00023163"/>
    </source>
</evidence>
<keyword evidence="2" id="KW-0804">Transcription</keyword>
<dbReference type="SUPFAM" id="SSF46774">
    <property type="entry name" value="ARID-like"/>
    <property type="match status" value="1"/>
</dbReference>
<evidence type="ECO:0000256" key="4">
    <source>
        <dbReference type="SAM" id="MobiDB-lite"/>
    </source>
</evidence>
<dbReference type="Pfam" id="PF01388">
    <property type="entry name" value="ARID"/>
    <property type="match status" value="1"/>
</dbReference>
<dbReference type="GO" id="GO:0006357">
    <property type="term" value="P:regulation of transcription by RNA polymerase II"/>
    <property type="evidence" value="ECO:0007669"/>
    <property type="project" value="TreeGrafter"/>
</dbReference>
<proteinExistence type="predicted"/>
<name>A0A9Q1D8V3_CONCO</name>
<dbReference type="SMART" id="SM01014">
    <property type="entry name" value="ARID"/>
    <property type="match status" value="1"/>
</dbReference>
<keyword evidence="3" id="KW-0539">Nucleus</keyword>
<protein>
    <recommendedName>
        <fullName evidence="5">ARID domain-containing protein</fullName>
    </recommendedName>
</protein>
<dbReference type="AlphaFoldDB" id="A0A9Q1D8V3"/>